<comment type="caution">
    <text evidence="4">The sequence shown here is derived from an EMBL/GenBank/DDBJ whole genome shotgun (WGS) entry which is preliminary data.</text>
</comment>
<feature type="compositionally biased region" description="Low complexity" evidence="2">
    <location>
        <begin position="354"/>
        <end position="366"/>
    </location>
</feature>
<dbReference type="GO" id="GO:0004672">
    <property type="term" value="F:protein kinase activity"/>
    <property type="evidence" value="ECO:0007669"/>
    <property type="project" value="InterPro"/>
</dbReference>
<dbReference type="AlphaFoldDB" id="A0A4S4F0Q1"/>
<dbReference type="InterPro" id="IPR000719">
    <property type="entry name" value="Prot_kinase_dom"/>
</dbReference>
<sequence>MDHAIGGKFKLGRKIGSGSFGELYLGVNVQTGEEVAIKLFVSNCIFRNLSRQSTLNFITTGIPNLKLFGLEAEYNVMVIDLLGPSMEDLFNYCNRKFTLKTALMLAAQENKNLTGTARYASVNTHLGVVFRGKGLQAGTKKQKYDKISEKKMLTPVESDTNLLPSAPPALHTRKRQVAPLLEDCKTELHQTRPLHNNDRLLQRLFMDQLEGLVSCLENRNGNMTGYQFDYVFDWTILKYPQIGASSRGQNPSGSAVLNPGPSAERPEKTSVGQDIREKFSGAVDLFSRRHNSGSGQHGDRSRHRTSEDVTSSKDVEPDSEKGLTSRNGSSSKQAISTSRTTSSGEPIEVRSRRLTSSGGLGCLSST</sequence>
<feature type="region of interest" description="Disordered" evidence="2">
    <location>
        <begin position="244"/>
        <end position="366"/>
    </location>
</feature>
<dbReference type="Gene3D" id="3.30.200.20">
    <property type="entry name" value="Phosphorylase Kinase, domain 1"/>
    <property type="match status" value="1"/>
</dbReference>
<dbReference type="SUPFAM" id="SSF56112">
    <property type="entry name" value="Protein kinase-like (PK-like)"/>
    <property type="match status" value="1"/>
</dbReference>
<evidence type="ECO:0000256" key="1">
    <source>
        <dbReference type="ARBA" id="ARBA00005926"/>
    </source>
</evidence>
<dbReference type="InterPro" id="IPR050235">
    <property type="entry name" value="CK1_Ser-Thr_kinase"/>
</dbReference>
<reference evidence="4 5" key="1">
    <citation type="journal article" date="2018" name="Proc. Natl. Acad. Sci. U.S.A.">
        <title>Draft genome sequence of Camellia sinensis var. sinensis provides insights into the evolution of the tea genome and tea quality.</title>
        <authorList>
            <person name="Wei C."/>
            <person name="Yang H."/>
            <person name="Wang S."/>
            <person name="Zhao J."/>
            <person name="Liu C."/>
            <person name="Gao L."/>
            <person name="Xia E."/>
            <person name="Lu Y."/>
            <person name="Tai Y."/>
            <person name="She G."/>
            <person name="Sun J."/>
            <person name="Cao H."/>
            <person name="Tong W."/>
            <person name="Gao Q."/>
            <person name="Li Y."/>
            <person name="Deng W."/>
            <person name="Jiang X."/>
            <person name="Wang W."/>
            <person name="Chen Q."/>
            <person name="Zhang S."/>
            <person name="Li H."/>
            <person name="Wu J."/>
            <person name="Wang P."/>
            <person name="Li P."/>
            <person name="Shi C."/>
            <person name="Zheng F."/>
            <person name="Jian J."/>
            <person name="Huang B."/>
            <person name="Shan D."/>
            <person name="Shi M."/>
            <person name="Fang C."/>
            <person name="Yue Y."/>
            <person name="Li F."/>
            <person name="Li D."/>
            <person name="Wei S."/>
            <person name="Han B."/>
            <person name="Jiang C."/>
            <person name="Yin Y."/>
            <person name="Xia T."/>
            <person name="Zhang Z."/>
            <person name="Bennetzen J.L."/>
            <person name="Zhao S."/>
            <person name="Wan X."/>
        </authorList>
    </citation>
    <scope>NUCLEOTIDE SEQUENCE [LARGE SCALE GENOMIC DNA]</scope>
    <source>
        <strain evidence="5">cv. Shuchazao</strain>
        <tissue evidence="4">Leaf</tissue>
    </source>
</reference>
<evidence type="ECO:0000313" key="5">
    <source>
        <dbReference type="Proteomes" id="UP000306102"/>
    </source>
</evidence>
<proteinExistence type="inferred from homology"/>
<evidence type="ECO:0000256" key="2">
    <source>
        <dbReference type="SAM" id="MobiDB-lite"/>
    </source>
</evidence>
<gene>
    <name evidence="4" type="ORF">TEA_019932</name>
</gene>
<dbReference type="PANTHER" id="PTHR11909">
    <property type="entry name" value="CASEIN KINASE-RELATED"/>
    <property type="match status" value="1"/>
</dbReference>
<feature type="compositionally biased region" description="Polar residues" evidence="2">
    <location>
        <begin position="324"/>
        <end position="344"/>
    </location>
</feature>
<dbReference type="STRING" id="542762.A0A4S4F0Q1"/>
<dbReference type="Proteomes" id="UP000306102">
    <property type="component" value="Unassembled WGS sequence"/>
</dbReference>
<evidence type="ECO:0000313" key="4">
    <source>
        <dbReference type="EMBL" id="THG22988.1"/>
    </source>
</evidence>
<protein>
    <recommendedName>
        <fullName evidence="3">Protein kinase domain-containing protein</fullName>
    </recommendedName>
</protein>
<feature type="compositionally biased region" description="Basic and acidic residues" evidence="2">
    <location>
        <begin position="264"/>
        <end position="279"/>
    </location>
</feature>
<dbReference type="SMART" id="SM00220">
    <property type="entry name" value="S_TKc"/>
    <property type="match status" value="1"/>
</dbReference>
<organism evidence="4 5">
    <name type="scientific">Camellia sinensis var. sinensis</name>
    <name type="common">China tea</name>
    <dbReference type="NCBI Taxonomy" id="542762"/>
    <lineage>
        <taxon>Eukaryota</taxon>
        <taxon>Viridiplantae</taxon>
        <taxon>Streptophyta</taxon>
        <taxon>Embryophyta</taxon>
        <taxon>Tracheophyta</taxon>
        <taxon>Spermatophyta</taxon>
        <taxon>Magnoliopsida</taxon>
        <taxon>eudicotyledons</taxon>
        <taxon>Gunneridae</taxon>
        <taxon>Pentapetalae</taxon>
        <taxon>asterids</taxon>
        <taxon>Ericales</taxon>
        <taxon>Theaceae</taxon>
        <taxon>Camellia</taxon>
    </lineage>
</organism>
<comment type="similarity">
    <text evidence="1">Belongs to the protein kinase superfamily. CK1 Ser/Thr protein kinase family. Casein kinase I subfamily.</text>
</comment>
<feature type="domain" description="Protein kinase" evidence="3">
    <location>
        <begin position="9"/>
        <end position="206"/>
    </location>
</feature>
<accession>A0A4S4F0Q1</accession>
<name>A0A4S4F0Q1_CAMSN</name>
<dbReference type="GO" id="GO:0005524">
    <property type="term" value="F:ATP binding"/>
    <property type="evidence" value="ECO:0007669"/>
    <property type="project" value="InterPro"/>
</dbReference>
<feature type="compositionally biased region" description="Polar residues" evidence="2">
    <location>
        <begin position="244"/>
        <end position="255"/>
    </location>
</feature>
<keyword evidence="5" id="KW-1185">Reference proteome</keyword>
<dbReference type="InterPro" id="IPR011009">
    <property type="entry name" value="Kinase-like_dom_sf"/>
</dbReference>
<feature type="compositionally biased region" description="Basic and acidic residues" evidence="2">
    <location>
        <begin position="304"/>
        <end position="323"/>
    </location>
</feature>
<dbReference type="EMBL" id="SDRB02000575">
    <property type="protein sequence ID" value="THG22988.1"/>
    <property type="molecule type" value="Genomic_DNA"/>
</dbReference>
<evidence type="ECO:0000259" key="3">
    <source>
        <dbReference type="SMART" id="SM00220"/>
    </source>
</evidence>